<comment type="caution">
    <text evidence="2">The sequence shown here is derived from an EMBL/GenBank/DDBJ whole genome shotgun (WGS) entry which is preliminary data.</text>
</comment>
<feature type="compositionally biased region" description="Polar residues" evidence="1">
    <location>
        <begin position="1"/>
        <end position="17"/>
    </location>
</feature>
<evidence type="ECO:0000256" key="1">
    <source>
        <dbReference type="SAM" id="MobiDB-lite"/>
    </source>
</evidence>
<gene>
    <name evidence="2" type="ORF">LWI29_038412</name>
</gene>
<organism evidence="2 3">
    <name type="scientific">Acer saccharum</name>
    <name type="common">Sugar maple</name>
    <dbReference type="NCBI Taxonomy" id="4024"/>
    <lineage>
        <taxon>Eukaryota</taxon>
        <taxon>Viridiplantae</taxon>
        <taxon>Streptophyta</taxon>
        <taxon>Embryophyta</taxon>
        <taxon>Tracheophyta</taxon>
        <taxon>Spermatophyta</taxon>
        <taxon>Magnoliopsida</taxon>
        <taxon>eudicotyledons</taxon>
        <taxon>Gunneridae</taxon>
        <taxon>Pentapetalae</taxon>
        <taxon>rosids</taxon>
        <taxon>malvids</taxon>
        <taxon>Sapindales</taxon>
        <taxon>Sapindaceae</taxon>
        <taxon>Hippocastanoideae</taxon>
        <taxon>Acereae</taxon>
        <taxon>Acer</taxon>
    </lineage>
</organism>
<accession>A0AA39SH56</accession>
<sequence length="168" mass="18422">MGESNVSSGQPRLSGQPKSVDRPGPSKQTGTSAFGSGFAHETPPAGSFGADEGNMSLSDFIATEIYPTWLITMCTLVKAGGMLKATPVTERWNFFSTATLARSVKRVLRWSFVCSASRRRKALYAEEEIRSQEAFIASQESFAARLEAERVAEEARERAEHEALDLRN</sequence>
<dbReference type="EMBL" id="JAUESC010000108">
    <property type="protein sequence ID" value="KAK0594157.1"/>
    <property type="molecule type" value="Genomic_DNA"/>
</dbReference>
<dbReference type="AlphaFoldDB" id="A0AA39SH56"/>
<evidence type="ECO:0000313" key="2">
    <source>
        <dbReference type="EMBL" id="KAK0594157.1"/>
    </source>
</evidence>
<dbReference type="Proteomes" id="UP001168877">
    <property type="component" value="Unassembled WGS sequence"/>
</dbReference>
<keyword evidence="3" id="KW-1185">Reference proteome</keyword>
<name>A0AA39SH56_ACESA</name>
<evidence type="ECO:0000313" key="3">
    <source>
        <dbReference type="Proteomes" id="UP001168877"/>
    </source>
</evidence>
<protein>
    <submittedName>
        <fullName evidence="2">Uncharacterized protein</fullName>
    </submittedName>
</protein>
<reference evidence="2" key="2">
    <citation type="submission" date="2023-06" db="EMBL/GenBank/DDBJ databases">
        <authorList>
            <person name="Swenson N.G."/>
            <person name="Wegrzyn J.L."/>
            <person name="Mcevoy S.L."/>
        </authorList>
    </citation>
    <scope>NUCLEOTIDE SEQUENCE</scope>
    <source>
        <strain evidence="2">NS2018</strain>
        <tissue evidence="2">Leaf</tissue>
    </source>
</reference>
<reference evidence="2" key="1">
    <citation type="journal article" date="2022" name="Plant J.">
        <title>Strategies of tolerance reflected in two North American maple genomes.</title>
        <authorList>
            <person name="McEvoy S.L."/>
            <person name="Sezen U.U."/>
            <person name="Trouern-Trend A."/>
            <person name="McMahon S.M."/>
            <person name="Schaberg P.G."/>
            <person name="Yang J."/>
            <person name="Wegrzyn J.L."/>
            <person name="Swenson N.G."/>
        </authorList>
    </citation>
    <scope>NUCLEOTIDE SEQUENCE</scope>
    <source>
        <strain evidence="2">NS2018</strain>
    </source>
</reference>
<feature type="region of interest" description="Disordered" evidence="1">
    <location>
        <begin position="1"/>
        <end position="49"/>
    </location>
</feature>
<proteinExistence type="predicted"/>